<proteinExistence type="predicted"/>
<dbReference type="OrthoDB" id="3399139at2"/>
<evidence type="ECO:0000313" key="1">
    <source>
        <dbReference type="EMBL" id="RYP86649.1"/>
    </source>
</evidence>
<comment type="caution">
    <text evidence="1">The sequence shown here is derived from an EMBL/GenBank/DDBJ whole genome shotgun (WGS) entry which is preliminary data.</text>
</comment>
<organism evidence="1 2">
    <name type="scientific">Nocardioides guangzhouensis</name>
    <dbReference type="NCBI Taxonomy" id="2497878"/>
    <lineage>
        <taxon>Bacteria</taxon>
        <taxon>Bacillati</taxon>
        <taxon>Actinomycetota</taxon>
        <taxon>Actinomycetes</taxon>
        <taxon>Propionibacteriales</taxon>
        <taxon>Nocardioidaceae</taxon>
        <taxon>Nocardioides</taxon>
    </lineage>
</organism>
<dbReference type="InterPro" id="IPR010350">
    <property type="entry name" value="Aim32/Apd1-like_bac"/>
</dbReference>
<reference evidence="1 2" key="1">
    <citation type="submission" date="2019-01" db="EMBL/GenBank/DDBJ databases">
        <title>Nocardioides guangzhouensis sp. nov., an actinobacterium isolated from soil.</title>
        <authorList>
            <person name="Fu Y."/>
            <person name="Cai Y."/>
            <person name="Lin Z."/>
            <person name="Chen P."/>
        </authorList>
    </citation>
    <scope>NUCLEOTIDE SEQUENCE [LARGE SCALE GENOMIC DNA]</scope>
    <source>
        <strain evidence="1 2">130</strain>
    </source>
</reference>
<dbReference type="SUPFAM" id="SSF52833">
    <property type="entry name" value="Thioredoxin-like"/>
    <property type="match status" value="1"/>
</dbReference>
<keyword evidence="2" id="KW-1185">Reference proteome</keyword>
<dbReference type="RefSeq" id="WP_134716084.1">
    <property type="nucleotide sequence ID" value="NZ_SDKM01000010.1"/>
</dbReference>
<name>A0A4V1XZG3_9ACTN</name>
<dbReference type="InterPro" id="IPR009737">
    <property type="entry name" value="Aim32/Apd1-like"/>
</dbReference>
<protein>
    <submittedName>
        <fullName evidence="1">Sucrase ferredoxin</fullName>
    </submittedName>
</protein>
<gene>
    <name evidence="1" type="ORF">EKO23_08200</name>
</gene>
<accession>A0A4V1XZG3</accession>
<sequence>MTAEPLSDDRAFRCSVGALDEPMAGSAAVAAAYLLVEHPGPWGRKALAESRFAEHVRRGLGEASDAAGVRVQLIRRPGRTDPSESFRVFASYADPAGPWTATALLHDPERLLDLDLAALALGQVPTGFTPYDGPLHLVCTNGRRDLCCAEQGRPIVTALAEAYAHATWETTHVGGHRFAGAMVLLPHGLSYGRLEPGSALDVVARSNDGDLVPSLLRGRSAYPGAVQAAELAALDRLGTTRIDALTLVSAIDQPVPDADARRVVDVTFAHAAGETTVRVAEVPTPAARQSCADLTTKPGIRYQVL</sequence>
<dbReference type="CDD" id="cd03062">
    <property type="entry name" value="TRX_Fd_Sucrase"/>
    <property type="match status" value="1"/>
</dbReference>
<dbReference type="PIRSF" id="PIRSF035042">
    <property type="entry name" value="UCP035042_thirdx"/>
    <property type="match status" value="1"/>
</dbReference>
<dbReference type="InterPro" id="IPR036249">
    <property type="entry name" value="Thioredoxin-like_sf"/>
</dbReference>
<dbReference type="Proteomes" id="UP000295198">
    <property type="component" value="Unassembled WGS sequence"/>
</dbReference>
<dbReference type="Pfam" id="PF06999">
    <property type="entry name" value="Suc_Fer-like"/>
    <property type="match status" value="1"/>
</dbReference>
<dbReference type="AlphaFoldDB" id="A0A4V1XZG3"/>
<dbReference type="EMBL" id="SDKM01000010">
    <property type="protein sequence ID" value="RYP86649.1"/>
    <property type="molecule type" value="Genomic_DNA"/>
</dbReference>
<evidence type="ECO:0000313" key="2">
    <source>
        <dbReference type="Proteomes" id="UP000295198"/>
    </source>
</evidence>